<feature type="region of interest" description="Disordered" evidence="1">
    <location>
        <begin position="355"/>
        <end position="384"/>
    </location>
</feature>
<dbReference type="EMBL" id="MBFU01000865">
    <property type="protein sequence ID" value="PVZ97332.1"/>
    <property type="molecule type" value="Genomic_DNA"/>
</dbReference>
<evidence type="ECO:0000313" key="3">
    <source>
        <dbReference type="EMBL" id="PVZ99172.1"/>
    </source>
</evidence>
<dbReference type="Proteomes" id="UP000245591">
    <property type="component" value="Unassembled WGS sequence"/>
</dbReference>
<protein>
    <submittedName>
        <fullName evidence="2">Uncharacterized protein</fullName>
    </submittedName>
</protein>
<evidence type="ECO:0000313" key="4">
    <source>
        <dbReference type="Proteomes" id="UP000245591"/>
    </source>
</evidence>
<dbReference type="EMBL" id="MBFU01000463">
    <property type="protein sequence ID" value="PVZ99172.1"/>
    <property type="molecule type" value="Genomic_DNA"/>
</dbReference>
<organism evidence="2 4">
    <name type="scientific">Smittium angustum</name>
    <dbReference type="NCBI Taxonomy" id="133377"/>
    <lineage>
        <taxon>Eukaryota</taxon>
        <taxon>Fungi</taxon>
        <taxon>Fungi incertae sedis</taxon>
        <taxon>Zoopagomycota</taxon>
        <taxon>Kickxellomycotina</taxon>
        <taxon>Harpellomycetes</taxon>
        <taxon>Harpellales</taxon>
        <taxon>Legeriomycetaceae</taxon>
        <taxon>Smittium</taxon>
    </lineage>
</organism>
<comment type="caution">
    <text evidence="2">The sequence shown here is derived from an EMBL/GenBank/DDBJ whole genome shotgun (WGS) entry which is preliminary data.</text>
</comment>
<accession>A0A2U1IX77</accession>
<name>A0A2U1IX77_SMIAN</name>
<feature type="compositionally biased region" description="Polar residues" evidence="1">
    <location>
        <begin position="440"/>
        <end position="449"/>
    </location>
</feature>
<dbReference type="AlphaFoldDB" id="A0A2U1IX77"/>
<evidence type="ECO:0000256" key="1">
    <source>
        <dbReference type="SAM" id="MobiDB-lite"/>
    </source>
</evidence>
<proteinExistence type="predicted"/>
<evidence type="ECO:0000313" key="2">
    <source>
        <dbReference type="EMBL" id="PVZ97332.1"/>
    </source>
</evidence>
<feature type="compositionally biased region" description="Low complexity" evidence="1">
    <location>
        <begin position="359"/>
        <end position="372"/>
    </location>
</feature>
<reference evidence="2 4" key="1">
    <citation type="journal article" date="2018" name="MBio">
        <title>Comparative Genomics Reveals the Core Gene Toolbox for the Fungus-Insect Symbiosis.</title>
        <authorList>
            <person name="Wang Y."/>
            <person name="Stata M."/>
            <person name="Wang W."/>
            <person name="Stajich J.E."/>
            <person name="White M.M."/>
            <person name="Moncalvo J.M."/>
        </authorList>
    </citation>
    <scope>NUCLEOTIDE SEQUENCE [LARGE SCALE GENOMIC DNA]</scope>
    <source>
        <strain evidence="2 4">AUS-126-30</strain>
    </source>
</reference>
<keyword evidence="4" id="KW-1185">Reference proteome</keyword>
<gene>
    <name evidence="3" type="ORF">BB558_004818</name>
    <name evidence="2" type="ORF">BB558_006697</name>
</gene>
<sequence length="449" mass="50866">MPSSILSLFPSSLLTMSKSRNISPWTELPQDQDPEYGFVFSQSSSPNNDPKTSPVIRIISNESIRSISSFELNLELPKIEDIIAKNQLLPSKNKKPSNIDLSQFAESSDSEILDCFNNYPTTSTTSNANNISEFSSLFKDNFKTLFSSSLTNHPIQTPDTSNTHNSNDKSLFRKLVPKKPNKISLRPAKSNLTDTRTGRISSLGLKNKDSSKTLFQRIVSPSAPLTQNTPTEEIATFTNSNNGKPMLIKNARKFDIQKIIGRMTYYPDLKAWKGNPEEEAIFDEKLDQEISKINYKQTKANKETEKTNKASKLKKYGLNLLGINKRIKNTKSHEKESRSVSNPILYSESIRWNPNLLRPTNSSKNTNPTTKNNEYDPFSNIQDLEVTPPNHEIENKSLFVPTPEEIDSWKCSETTYLNSISTWFPKSPSSPLPKKMKLEPNNQPSYHYN</sequence>
<feature type="region of interest" description="Disordered" evidence="1">
    <location>
        <begin position="425"/>
        <end position="449"/>
    </location>
</feature>